<evidence type="ECO:0000256" key="7">
    <source>
        <dbReference type="ARBA" id="ARBA00022840"/>
    </source>
</evidence>
<feature type="domain" description="Histidine kinase" evidence="10">
    <location>
        <begin position="184"/>
        <end position="386"/>
    </location>
</feature>
<feature type="transmembrane region" description="Helical" evidence="9">
    <location>
        <begin position="13"/>
        <end position="37"/>
    </location>
</feature>
<dbReference type="AlphaFoldDB" id="A0A1V3TZ43"/>
<dbReference type="STRING" id="238.BBD35_12890"/>
<evidence type="ECO:0000256" key="6">
    <source>
        <dbReference type="ARBA" id="ARBA00022777"/>
    </source>
</evidence>
<evidence type="ECO:0000313" key="12">
    <source>
        <dbReference type="Proteomes" id="UP000188947"/>
    </source>
</evidence>
<dbReference type="InterPro" id="IPR005467">
    <property type="entry name" value="His_kinase_dom"/>
</dbReference>
<keyword evidence="3" id="KW-0597">Phosphoprotein</keyword>
<keyword evidence="7" id="KW-0067">ATP-binding</keyword>
<dbReference type="PRINTS" id="PR00344">
    <property type="entry name" value="BCTRLSENSOR"/>
</dbReference>
<feature type="transmembrane region" description="Helical" evidence="9">
    <location>
        <begin position="146"/>
        <end position="166"/>
    </location>
</feature>
<evidence type="ECO:0000259" key="10">
    <source>
        <dbReference type="PROSITE" id="PS50109"/>
    </source>
</evidence>
<evidence type="ECO:0000256" key="1">
    <source>
        <dbReference type="ARBA" id="ARBA00000085"/>
    </source>
</evidence>
<keyword evidence="9" id="KW-0812">Transmembrane</keyword>
<keyword evidence="4" id="KW-0808">Transferase</keyword>
<keyword evidence="9" id="KW-0472">Membrane</keyword>
<dbReference type="Proteomes" id="UP000188947">
    <property type="component" value="Unassembled WGS sequence"/>
</dbReference>
<dbReference type="SMART" id="SM00387">
    <property type="entry name" value="HATPase_c"/>
    <property type="match status" value="1"/>
</dbReference>
<keyword evidence="8" id="KW-0902">Two-component regulatory system</keyword>
<dbReference type="InterPro" id="IPR004358">
    <property type="entry name" value="Sig_transdc_His_kin-like_C"/>
</dbReference>
<comment type="caution">
    <text evidence="11">The sequence shown here is derived from an EMBL/GenBank/DDBJ whole genome shotgun (WGS) entry which is preliminary data.</text>
</comment>
<organism evidence="11 12">
    <name type="scientific">Elizabethkingia meningoseptica</name>
    <name type="common">Chryseobacterium meningosepticum</name>
    <dbReference type="NCBI Taxonomy" id="238"/>
    <lineage>
        <taxon>Bacteria</taxon>
        <taxon>Pseudomonadati</taxon>
        <taxon>Bacteroidota</taxon>
        <taxon>Flavobacteriia</taxon>
        <taxon>Flavobacteriales</taxon>
        <taxon>Weeksellaceae</taxon>
        <taxon>Elizabethkingia</taxon>
    </lineage>
</organism>
<protein>
    <recommendedName>
        <fullName evidence="2">histidine kinase</fullName>
        <ecNumber evidence="2">2.7.13.3</ecNumber>
    </recommendedName>
</protein>
<reference evidence="11 12" key="1">
    <citation type="submission" date="2016-11" db="EMBL/GenBank/DDBJ databases">
        <title>Genome sequence and comparative genomic analysis of clinical strain Elizabethkingia meningoseptica 61421 PRCM.</title>
        <authorList>
            <person name="Wang M."/>
            <person name="Hu S."/>
            <person name="Cao L."/>
            <person name="Jiang T."/>
            <person name="Zhou Y."/>
            <person name="Ming D."/>
        </authorList>
    </citation>
    <scope>NUCLEOTIDE SEQUENCE [LARGE SCALE GENOMIC DNA]</scope>
    <source>
        <strain evidence="11 12">61421 PRCM</strain>
    </source>
</reference>
<comment type="catalytic activity">
    <reaction evidence="1">
        <text>ATP + protein L-histidine = ADP + protein N-phospho-L-histidine.</text>
        <dbReference type="EC" id="2.7.13.3"/>
    </reaction>
</comment>
<evidence type="ECO:0000256" key="9">
    <source>
        <dbReference type="SAM" id="Phobius"/>
    </source>
</evidence>
<proteinExistence type="predicted"/>
<dbReference type="PROSITE" id="PS50109">
    <property type="entry name" value="HIS_KIN"/>
    <property type="match status" value="1"/>
</dbReference>
<dbReference type="RefSeq" id="WP_069214252.1">
    <property type="nucleotide sequence ID" value="NZ_CP016378.1"/>
</dbReference>
<dbReference type="InterPro" id="IPR036890">
    <property type="entry name" value="HATPase_C_sf"/>
</dbReference>
<dbReference type="PANTHER" id="PTHR43065:SF10">
    <property type="entry name" value="PEROXIDE STRESS-ACTIVATED HISTIDINE KINASE MAK3"/>
    <property type="match status" value="1"/>
</dbReference>
<dbReference type="SUPFAM" id="SSF55874">
    <property type="entry name" value="ATPase domain of HSP90 chaperone/DNA topoisomerase II/histidine kinase"/>
    <property type="match status" value="1"/>
</dbReference>
<evidence type="ECO:0000256" key="4">
    <source>
        <dbReference type="ARBA" id="ARBA00022679"/>
    </source>
</evidence>
<dbReference type="Pfam" id="PF02518">
    <property type="entry name" value="HATPase_c"/>
    <property type="match status" value="1"/>
</dbReference>
<dbReference type="InterPro" id="IPR003594">
    <property type="entry name" value="HATPase_dom"/>
</dbReference>
<dbReference type="GO" id="GO:0005524">
    <property type="term" value="F:ATP binding"/>
    <property type="evidence" value="ECO:0007669"/>
    <property type="project" value="UniProtKB-KW"/>
</dbReference>
<dbReference type="CDD" id="cd00082">
    <property type="entry name" value="HisKA"/>
    <property type="match status" value="1"/>
</dbReference>
<dbReference type="InterPro" id="IPR003661">
    <property type="entry name" value="HisK_dim/P_dom"/>
</dbReference>
<accession>A0A1V3TZ43</accession>
<dbReference type="EMBL" id="MPOG01000014">
    <property type="protein sequence ID" value="OOH94374.1"/>
    <property type="molecule type" value="Genomic_DNA"/>
</dbReference>
<evidence type="ECO:0000256" key="3">
    <source>
        <dbReference type="ARBA" id="ARBA00022553"/>
    </source>
</evidence>
<sequence length="389" mass="44289">MKKKKFFSQFVNWAVYVFLSVIVLGSIIASAVLINYLRQEEIHRIKLFAQAQKLLNEDSVQDPQVQYLLLDILEDNKSIPVIIADQFNNPVLMMNLPQDIVDNPSKVKDLLREMEQSYKPLEVVLPNGSSQYIYYTNSRLMNNLRYYPVALGIVIVAYILFSLWFLKTVQKSDEGFLWVGLAKETAHQIGTPLSSMIGWLEILRLENENSTGIKEIEKDIHRLTTISERFSKIGSVPELNDLNLKETIEHNYEYLQSRISNKINFTLQLPNGEILIPHSRILISWVIENIVKNAVDAMKGSGDLNMQIAEKGESIIIDIKDNGSGMTKTQIRNAFNPGYSTKKRGWGLGLSLAKRAIKDYHNGDIKILHTEVGKGTTFRIILYRSKDGG</sequence>
<evidence type="ECO:0000313" key="11">
    <source>
        <dbReference type="EMBL" id="OOH94374.1"/>
    </source>
</evidence>
<dbReference type="Gene3D" id="3.30.565.10">
    <property type="entry name" value="Histidine kinase-like ATPase, C-terminal domain"/>
    <property type="match status" value="1"/>
</dbReference>
<gene>
    <name evidence="11" type="ORF">BMF97_13570</name>
</gene>
<dbReference type="OrthoDB" id="9815750at2"/>
<dbReference type="PANTHER" id="PTHR43065">
    <property type="entry name" value="SENSOR HISTIDINE KINASE"/>
    <property type="match status" value="1"/>
</dbReference>
<evidence type="ECO:0000256" key="5">
    <source>
        <dbReference type="ARBA" id="ARBA00022741"/>
    </source>
</evidence>
<dbReference type="GO" id="GO:0000155">
    <property type="term" value="F:phosphorelay sensor kinase activity"/>
    <property type="evidence" value="ECO:0007669"/>
    <property type="project" value="InterPro"/>
</dbReference>
<name>A0A1V3TZ43_ELIME</name>
<dbReference type="EC" id="2.7.13.3" evidence="2"/>
<keyword evidence="6 11" id="KW-0418">Kinase</keyword>
<keyword evidence="9" id="KW-1133">Transmembrane helix</keyword>
<dbReference type="eggNOG" id="COG4191">
    <property type="taxonomic scope" value="Bacteria"/>
</dbReference>
<keyword evidence="5" id="KW-0547">Nucleotide-binding</keyword>
<keyword evidence="12" id="KW-1185">Reference proteome</keyword>
<evidence type="ECO:0000256" key="2">
    <source>
        <dbReference type="ARBA" id="ARBA00012438"/>
    </source>
</evidence>
<evidence type="ECO:0000256" key="8">
    <source>
        <dbReference type="ARBA" id="ARBA00023012"/>
    </source>
</evidence>